<evidence type="ECO:0000313" key="2">
    <source>
        <dbReference type="EMBL" id="CRL45667.1"/>
    </source>
</evidence>
<sequence length="326" mass="36110">MPPARYVRRGNDLDTYWLVRQWQDEHLFRTGSVCHVLNPDISQEIYGMPEYLGALLSASLSHSADRFRKLYYDNGSHAGCIIYVGATQVDLESMAVVKKTLADSRGKGAFKNLLIHSLAALPGAAYHRASPVTDDLCITTRYHCLSAMLTGATRHPFTSHTSLIDSQGAARRRIMARQRMASGTPFCGLPLVTCAQATLRFLCRGRSRPSPRPHGAKRGKIAVKKSCKIVQQRKKAWNEEKPHSKGSFPDQWGLMDSRRKTAATSPLLTEPIAADTVSSSSSSPSSRTSMPLRFKKAIATKKAVRLLPSLKIWPREIATRYIAESS</sequence>
<dbReference type="AlphaFoldDB" id="A0A193QKG2"/>
<protein>
    <submittedName>
        <fullName evidence="2">Phage portal protein</fullName>
    </submittedName>
</protein>
<organism evidence="2 3">
    <name type="scientific">Sodalis glossinidius (strain morsitans)</name>
    <dbReference type="NCBI Taxonomy" id="343509"/>
    <lineage>
        <taxon>Bacteria</taxon>
        <taxon>Pseudomonadati</taxon>
        <taxon>Pseudomonadota</taxon>
        <taxon>Gammaproteobacteria</taxon>
        <taxon>Enterobacterales</taxon>
        <taxon>Bruguierivoracaceae</taxon>
        <taxon>Sodalis</taxon>
    </lineage>
</organism>
<evidence type="ECO:0000256" key="1">
    <source>
        <dbReference type="SAM" id="MobiDB-lite"/>
    </source>
</evidence>
<proteinExistence type="predicted"/>
<dbReference type="Proteomes" id="UP000245838">
    <property type="component" value="Chromosome sggmmb4_Chromosome"/>
</dbReference>
<accession>A0A193QKG2</accession>
<reference evidence="2 3" key="1">
    <citation type="submission" date="2015-05" db="EMBL/GenBank/DDBJ databases">
        <authorList>
            <person name="Goodhead I."/>
        </authorList>
    </citation>
    <scope>NUCLEOTIDE SEQUENCE [LARGE SCALE GENOMIC DNA]</scope>
    <source>
        <strain evidence="3">morsitans</strain>
    </source>
</reference>
<feature type="region of interest" description="Disordered" evidence="1">
    <location>
        <begin position="233"/>
        <end position="290"/>
    </location>
</feature>
<gene>
    <name evidence="2" type="ORF">SGGMMB4_03629</name>
</gene>
<name>A0A193QKG2_SODGM</name>
<feature type="region of interest" description="Disordered" evidence="1">
    <location>
        <begin position="205"/>
        <end position="224"/>
    </location>
</feature>
<evidence type="ECO:0000313" key="3">
    <source>
        <dbReference type="Proteomes" id="UP000245838"/>
    </source>
</evidence>
<feature type="compositionally biased region" description="Low complexity" evidence="1">
    <location>
        <begin position="278"/>
        <end position="289"/>
    </location>
</feature>
<dbReference type="EMBL" id="LN854557">
    <property type="protein sequence ID" value="CRL45667.1"/>
    <property type="molecule type" value="Genomic_DNA"/>
</dbReference>